<accession>A0A3A8A7A8</accession>
<protein>
    <submittedName>
        <fullName evidence="3">Phosphoribosyltransferase</fullName>
    </submittedName>
</protein>
<feature type="domain" description="Phosphoribosyltransferase" evidence="2">
    <location>
        <begin position="24"/>
        <end position="178"/>
    </location>
</feature>
<organism evidence="3 4">
    <name type="scientific">Oceaniradius stylonematis</name>
    <dbReference type="NCBI Taxonomy" id="2184161"/>
    <lineage>
        <taxon>Bacteria</taxon>
        <taxon>Pseudomonadati</taxon>
        <taxon>Pseudomonadota</taxon>
        <taxon>Alphaproteobacteria</taxon>
        <taxon>Hyphomicrobiales</taxon>
        <taxon>Ahrensiaceae</taxon>
        <taxon>Oceaniradius</taxon>
    </lineage>
</organism>
<gene>
    <name evidence="3" type="ORF">DEM25_015405</name>
</gene>
<dbReference type="OrthoDB" id="9810066at2"/>
<keyword evidence="3" id="KW-0808">Transferase</keyword>
<name>A0A3A8A7A8_9HYPH</name>
<dbReference type="EMBL" id="QFWV02000008">
    <property type="protein sequence ID" value="RKF06152.1"/>
    <property type="molecule type" value="Genomic_DNA"/>
</dbReference>
<dbReference type="CDD" id="cd06223">
    <property type="entry name" value="PRTases_typeI"/>
    <property type="match status" value="1"/>
</dbReference>
<feature type="region of interest" description="Disordered" evidence="1">
    <location>
        <begin position="227"/>
        <end position="251"/>
    </location>
</feature>
<evidence type="ECO:0000259" key="2">
    <source>
        <dbReference type="Pfam" id="PF00156"/>
    </source>
</evidence>
<feature type="compositionally biased region" description="Low complexity" evidence="1">
    <location>
        <begin position="242"/>
        <end position="251"/>
    </location>
</feature>
<reference evidence="3 4" key="1">
    <citation type="journal article" date="2018" name="Int. J. Syst. Bacteriol.">
        <title>Oceaniradius stylonemae gen. nov., sp. nov., isolated from a red alga, Stylonema cornu-cervi.</title>
        <authorList>
            <person name="Jeong S."/>
        </authorList>
    </citation>
    <scope>NUCLEOTIDE SEQUENCE [LARGE SCALE GENOMIC DNA]</scope>
    <source>
        <strain evidence="3 4">StC1</strain>
    </source>
</reference>
<sequence length="251" mass="27077">MPASGHGLAMWLFEDRQDAGQQLAQRLAAFDLGDAVVVALPRGGLPVAAPIAARFRLPIDVLLIRKVGVPGQRELAVGAVSDGQDMQITVNQDIADNLKLSHEDIVALARRELPELERRRNLYFGDLAPEPLAGRTAIVVDDGVATGATARAALRLVRQRRPKQIIVALPVAPASSLAELGAEADAIVCLHQPEPFLSVGSHYRDFGQVDDREVTDLLHRHRLALTADPDDGREDHGDRAKAAFGKGRART</sequence>
<comment type="caution">
    <text evidence="3">The sequence shown here is derived from an EMBL/GenBank/DDBJ whole genome shotgun (WGS) entry which is preliminary data.</text>
</comment>
<dbReference type="AlphaFoldDB" id="A0A3A8A7A8"/>
<dbReference type="InterPro" id="IPR000836">
    <property type="entry name" value="PRTase_dom"/>
</dbReference>
<dbReference type="Gene3D" id="3.30.1310.20">
    <property type="entry name" value="PRTase-like"/>
    <property type="match status" value="1"/>
</dbReference>
<dbReference type="SUPFAM" id="SSF53271">
    <property type="entry name" value="PRTase-like"/>
    <property type="match status" value="1"/>
</dbReference>
<dbReference type="Gene3D" id="3.40.50.2020">
    <property type="match status" value="1"/>
</dbReference>
<keyword evidence="4" id="KW-1185">Reference proteome</keyword>
<evidence type="ECO:0000313" key="4">
    <source>
        <dbReference type="Proteomes" id="UP000246132"/>
    </source>
</evidence>
<evidence type="ECO:0000313" key="3">
    <source>
        <dbReference type="EMBL" id="RKF06152.1"/>
    </source>
</evidence>
<evidence type="ECO:0000256" key="1">
    <source>
        <dbReference type="SAM" id="MobiDB-lite"/>
    </source>
</evidence>
<dbReference type="InterPro" id="IPR029057">
    <property type="entry name" value="PRTase-like"/>
</dbReference>
<proteinExistence type="predicted"/>
<dbReference type="Proteomes" id="UP000246132">
    <property type="component" value="Unassembled WGS sequence"/>
</dbReference>
<keyword evidence="3" id="KW-0328">Glycosyltransferase</keyword>
<dbReference type="Pfam" id="PF00156">
    <property type="entry name" value="Pribosyltran"/>
    <property type="match status" value="1"/>
</dbReference>
<dbReference type="GO" id="GO:0016757">
    <property type="term" value="F:glycosyltransferase activity"/>
    <property type="evidence" value="ECO:0007669"/>
    <property type="project" value="UniProtKB-KW"/>
</dbReference>